<feature type="compositionally biased region" description="Low complexity" evidence="1">
    <location>
        <begin position="41"/>
        <end position="52"/>
    </location>
</feature>
<comment type="caution">
    <text evidence="2">The sequence shown here is derived from an EMBL/GenBank/DDBJ whole genome shotgun (WGS) entry which is preliminary data.</text>
</comment>
<feature type="region of interest" description="Disordered" evidence="1">
    <location>
        <begin position="35"/>
        <end position="68"/>
    </location>
</feature>
<protein>
    <submittedName>
        <fullName evidence="2">Uncharacterized protein</fullName>
    </submittedName>
</protein>
<dbReference type="AlphaFoldDB" id="A0AAN9AC18"/>
<evidence type="ECO:0000313" key="2">
    <source>
        <dbReference type="EMBL" id="KAK7080095.1"/>
    </source>
</evidence>
<sequence>DFNRDEGEGAEPCGEVDVVYLQNSPLVSRRVVCAPPSDTESAAPSLASSFSPYRSNNASLSRLADEQL</sequence>
<reference evidence="2 3" key="1">
    <citation type="submission" date="2023-11" db="EMBL/GenBank/DDBJ databases">
        <title>Halocaridina rubra genome assembly.</title>
        <authorList>
            <person name="Smith C."/>
        </authorList>
    </citation>
    <scope>NUCLEOTIDE SEQUENCE [LARGE SCALE GENOMIC DNA]</scope>
    <source>
        <strain evidence="2">EP-1</strain>
        <tissue evidence="2">Whole</tissue>
    </source>
</reference>
<gene>
    <name evidence="2" type="ORF">SK128_027094</name>
</gene>
<proteinExistence type="predicted"/>
<keyword evidence="3" id="KW-1185">Reference proteome</keyword>
<dbReference type="EMBL" id="JAXCGZ010006135">
    <property type="protein sequence ID" value="KAK7080095.1"/>
    <property type="molecule type" value="Genomic_DNA"/>
</dbReference>
<accession>A0AAN9AC18</accession>
<organism evidence="2 3">
    <name type="scientific">Halocaridina rubra</name>
    <name type="common">Hawaiian red shrimp</name>
    <dbReference type="NCBI Taxonomy" id="373956"/>
    <lineage>
        <taxon>Eukaryota</taxon>
        <taxon>Metazoa</taxon>
        <taxon>Ecdysozoa</taxon>
        <taxon>Arthropoda</taxon>
        <taxon>Crustacea</taxon>
        <taxon>Multicrustacea</taxon>
        <taxon>Malacostraca</taxon>
        <taxon>Eumalacostraca</taxon>
        <taxon>Eucarida</taxon>
        <taxon>Decapoda</taxon>
        <taxon>Pleocyemata</taxon>
        <taxon>Caridea</taxon>
        <taxon>Atyoidea</taxon>
        <taxon>Atyidae</taxon>
        <taxon>Halocaridina</taxon>
    </lineage>
</organism>
<name>A0AAN9AC18_HALRR</name>
<dbReference type="Proteomes" id="UP001381693">
    <property type="component" value="Unassembled WGS sequence"/>
</dbReference>
<feature type="non-terminal residue" evidence="2">
    <location>
        <position position="1"/>
    </location>
</feature>
<evidence type="ECO:0000313" key="3">
    <source>
        <dbReference type="Proteomes" id="UP001381693"/>
    </source>
</evidence>
<evidence type="ECO:0000256" key="1">
    <source>
        <dbReference type="SAM" id="MobiDB-lite"/>
    </source>
</evidence>